<feature type="transmembrane region" description="Helical" evidence="1">
    <location>
        <begin position="128"/>
        <end position="149"/>
    </location>
</feature>
<dbReference type="Proteomes" id="UP000316270">
    <property type="component" value="Chromosome 16"/>
</dbReference>
<protein>
    <submittedName>
        <fullName evidence="2">Uncharacterized protein</fullName>
    </submittedName>
</protein>
<feature type="transmembrane region" description="Helical" evidence="1">
    <location>
        <begin position="49"/>
        <end position="74"/>
    </location>
</feature>
<evidence type="ECO:0000313" key="2">
    <source>
        <dbReference type="EMBL" id="QDS76838.1"/>
    </source>
</evidence>
<gene>
    <name evidence="2" type="ORF">FKW77_003096</name>
</gene>
<evidence type="ECO:0000313" key="3">
    <source>
        <dbReference type="Proteomes" id="UP000316270"/>
    </source>
</evidence>
<feature type="transmembrane region" description="Helical" evidence="1">
    <location>
        <begin position="169"/>
        <end position="190"/>
    </location>
</feature>
<accession>A0A517LMH1</accession>
<name>A0A517LMH1_9PEZI</name>
<organism evidence="2 3">
    <name type="scientific">Venturia effusa</name>
    <dbReference type="NCBI Taxonomy" id="50376"/>
    <lineage>
        <taxon>Eukaryota</taxon>
        <taxon>Fungi</taxon>
        <taxon>Dikarya</taxon>
        <taxon>Ascomycota</taxon>
        <taxon>Pezizomycotina</taxon>
        <taxon>Dothideomycetes</taxon>
        <taxon>Pleosporomycetidae</taxon>
        <taxon>Venturiales</taxon>
        <taxon>Venturiaceae</taxon>
        <taxon>Venturia</taxon>
    </lineage>
</organism>
<dbReference type="AlphaFoldDB" id="A0A517LMH1"/>
<evidence type="ECO:0000256" key="1">
    <source>
        <dbReference type="SAM" id="Phobius"/>
    </source>
</evidence>
<reference evidence="2 3" key="1">
    <citation type="submission" date="2019-07" db="EMBL/GenBank/DDBJ databases">
        <title>Finished genome of Venturia effusa.</title>
        <authorList>
            <person name="Young C.A."/>
            <person name="Cox M.P."/>
            <person name="Ganley A.R.D."/>
            <person name="David W.J."/>
        </authorList>
    </citation>
    <scope>NUCLEOTIDE SEQUENCE [LARGE SCALE GENOMIC DNA]</scope>
    <source>
        <strain evidence="3">albino</strain>
    </source>
</reference>
<sequence>MAEPACPLQDRQTTAEFVVKLFIVHFTTVAAYLHLLSLRKERLLTVRPVLYVIAPLSFLVHHLLAVLAACVLMLSRSLISKEVPDWNADVVRPLRWLLGAIPDREENYQAIGMTPEQSKNTEKLAKRIGRIVVVLAFITQCAATIFLYARRRNHAPESITRVDQYVLKLALAGVFVGVLTIGTITGFSLFKAPHSGDHALSASERTILFLGNRREPENGSVEKTNATGLIVLRYAFTFFICFYVLLAEGKLDLLATIKMKWEDYKMSTRRRRGTVDIEDLLLFYTPIFGSIVGMTLASRIVAPHARKSRRPGLAETWCSYLACLVILPFAVALGLLVCFSIFGSLAVLPIGVRDYVRLFGQVIGFRTWPQDAACPMLWKDSMADWVWALA</sequence>
<feature type="transmembrane region" description="Helical" evidence="1">
    <location>
        <begin position="280"/>
        <end position="299"/>
    </location>
</feature>
<feature type="transmembrane region" description="Helical" evidence="1">
    <location>
        <begin position="17"/>
        <end position="37"/>
    </location>
</feature>
<keyword evidence="3" id="KW-1185">Reference proteome</keyword>
<feature type="transmembrane region" description="Helical" evidence="1">
    <location>
        <begin position="319"/>
        <end position="348"/>
    </location>
</feature>
<dbReference type="OrthoDB" id="10250990at2759"/>
<proteinExistence type="predicted"/>
<keyword evidence="1" id="KW-0472">Membrane</keyword>
<dbReference type="EMBL" id="CP042200">
    <property type="protein sequence ID" value="QDS76838.1"/>
    <property type="molecule type" value="Genomic_DNA"/>
</dbReference>
<keyword evidence="1" id="KW-0812">Transmembrane</keyword>
<feature type="transmembrane region" description="Helical" evidence="1">
    <location>
        <begin position="226"/>
        <end position="246"/>
    </location>
</feature>
<keyword evidence="1" id="KW-1133">Transmembrane helix</keyword>